<dbReference type="AlphaFoldDB" id="A0AB35XA32"/>
<evidence type="ECO:0000256" key="2">
    <source>
        <dbReference type="ARBA" id="ARBA00008520"/>
    </source>
</evidence>
<dbReference type="PANTHER" id="PTHR43649">
    <property type="entry name" value="ARABINOSE-BINDING PROTEIN-RELATED"/>
    <property type="match status" value="1"/>
</dbReference>
<accession>A0AB35XA32</accession>
<feature type="chain" id="PRO_5044306504" evidence="3">
    <location>
        <begin position="23"/>
        <end position="427"/>
    </location>
</feature>
<comment type="caution">
    <text evidence="4">The sequence shown here is derived from an EMBL/GenBank/DDBJ whole genome shotgun (WGS) entry which is preliminary data.</text>
</comment>
<dbReference type="PANTHER" id="PTHR43649:SF11">
    <property type="entry name" value="ABC TRANSPORTER SUBSTRATE-BINDING PROTEIN YESO-RELATED"/>
    <property type="match status" value="1"/>
</dbReference>
<dbReference type="InterPro" id="IPR050490">
    <property type="entry name" value="Bact_solute-bd_prot1"/>
</dbReference>
<name>A0AB35XA32_9ENTR</name>
<comment type="similarity">
    <text evidence="2">Belongs to the bacterial solute-binding protein 1 family.</text>
</comment>
<dbReference type="Pfam" id="PF01547">
    <property type="entry name" value="SBP_bac_1"/>
    <property type="match status" value="1"/>
</dbReference>
<gene>
    <name evidence="4" type="ORF">V4836_16125</name>
</gene>
<dbReference type="InterPro" id="IPR006059">
    <property type="entry name" value="SBP"/>
</dbReference>
<dbReference type="RefSeq" id="WP_331389404.1">
    <property type="nucleotide sequence ID" value="NZ_JAZKKV010000001.1"/>
</dbReference>
<evidence type="ECO:0000256" key="3">
    <source>
        <dbReference type="SAM" id="SignalP"/>
    </source>
</evidence>
<dbReference type="Gene3D" id="3.40.190.10">
    <property type="entry name" value="Periplasmic binding protein-like II"/>
    <property type="match status" value="2"/>
</dbReference>
<evidence type="ECO:0000313" key="5">
    <source>
        <dbReference type="Proteomes" id="UP001331691"/>
    </source>
</evidence>
<feature type="signal peptide" evidence="3">
    <location>
        <begin position="1"/>
        <end position="22"/>
    </location>
</feature>
<comment type="subcellular location">
    <subcellularLocation>
        <location evidence="1">Periplasm</location>
    </subcellularLocation>
</comment>
<dbReference type="SUPFAM" id="SSF53850">
    <property type="entry name" value="Periplasmic binding protein-like II"/>
    <property type="match status" value="1"/>
</dbReference>
<organism evidence="4 5">
    <name type="scientific">Kluyvera ascorbata</name>
    <dbReference type="NCBI Taxonomy" id="51288"/>
    <lineage>
        <taxon>Bacteria</taxon>
        <taxon>Pseudomonadati</taxon>
        <taxon>Pseudomonadota</taxon>
        <taxon>Gammaproteobacteria</taxon>
        <taxon>Enterobacterales</taxon>
        <taxon>Enterobacteriaceae</taxon>
        <taxon>Kluyvera</taxon>
    </lineage>
</organism>
<keyword evidence="5" id="KW-1185">Reference proteome</keyword>
<sequence length="427" mass="48354">MMNKLVSGVIASLLFSCISAWAQQPVELRMSWWGGNSRHQATLKALEAFEKKHPDIKVKAEYTGWDGHLSRLTTQMASGTEPDVMQTNWPWLIIFSKNGEGYYDLNKLKGELDFSQYQAKDLQSTTVKGKLNGLPISVNAPVFYYNDVTWEKAGLAYPKTWDEFFAAGKVFQQKLGNHYYPYTMVDQDVILLLNAYMMQKHQKPMFNSDGKFAWNDAQWIEAFNFVKRLSDDHVLPSPKTLSAYGKGNLYEMKPWINGEWGGLFTWNITIRMFANNMTPPAKLVLGDYVMQPGTDESGVYFKTSQMFSIAKSTRHPKEAAILLNFLVSDPQSVEALGLERGIPLNKAAETLLTEKGVIDPNDPVVAGLRQAQSLHTTAIATPYIEDLQVIDQFTSAREKLDLGKQTTAEVVADFRQQVERIVRRLNR</sequence>
<dbReference type="GO" id="GO:0030288">
    <property type="term" value="C:outer membrane-bounded periplasmic space"/>
    <property type="evidence" value="ECO:0007669"/>
    <property type="project" value="UniProtKB-ARBA"/>
</dbReference>
<protein>
    <submittedName>
        <fullName evidence="4">ABC transporter substrate-binding protein</fullName>
    </submittedName>
</protein>
<evidence type="ECO:0000313" key="4">
    <source>
        <dbReference type="EMBL" id="MEE9655646.1"/>
    </source>
</evidence>
<keyword evidence="3" id="KW-0732">Signal</keyword>
<dbReference type="Proteomes" id="UP001331691">
    <property type="component" value="Unassembled WGS sequence"/>
</dbReference>
<reference evidence="4 5" key="1">
    <citation type="submission" date="2023-10" db="EMBL/GenBank/DDBJ databases">
        <title>Wastewater isolates of ESBL- and carbapenemase-producing Gram-negative bacteria from New Zealand.</title>
        <authorList>
            <person name="Straub C."/>
            <person name="Weaver L."/>
            <person name="Cornelius A."/>
            <person name="Mcgill E."/>
            <person name="Dyet K."/>
            <person name="White L."/>
            <person name="Pattis I."/>
        </authorList>
    </citation>
    <scope>NUCLEOTIDE SEQUENCE [LARGE SCALE GENOMIC DNA]</scope>
    <source>
        <strain evidence="4 5">ESBL09</strain>
    </source>
</reference>
<proteinExistence type="inferred from homology"/>
<evidence type="ECO:0000256" key="1">
    <source>
        <dbReference type="ARBA" id="ARBA00004418"/>
    </source>
</evidence>
<dbReference type="PROSITE" id="PS51257">
    <property type="entry name" value="PROKAR_LIPOPROTEIN"/>
    <property type="match status" value="1"/>
</dbReference>
<dbReference type="EMBL" id="JAZKKV010000001">
    <property type="protein sequence ID" value="MEE9655646.1"/>
    <property type="molecule type" value="Genomic_DNA"/>
</dbReference>